<dbReference type="InterPro" id="IPR015422">
    <property type="entry name" value="PyrdxlP-dep_Trfase_small"/>
</dbReference>
<dbReference type="GO" id="GO:0009435">
    <property type="term" value="P:NAD+ biosynthetic process"/>
    <property type="evidence" value="ECO:0007669"/>
    <property type="project" value="InterPro"/>
</dbReference>
<sequence>MSVAALAAEEARALALDANDALSAWRDAFLIPAHGAGEQAYFCGNSLGLQPRAVRAALDVELESWARRAVEGHFEGPRPWLDVQDDLQQMLAPLVGTAPADVVVMNTLSVNLQLLLASFYRPQGARNAILVERGAFPSDRHVVVSHLAWHGLDESALIEVTPDAHGHFSSEAFAAAFARHGARIALALLPGVQYRNGQVFDIAGLTDLAHRHGAIAGFDLAHAVGNIPLALHDCGVDFAAWCSYKYLNGGPGAPGGVFVHPRHAQRPRLVGWWGHAQATRFQMAAEFVPEQGARGWQLSNPPILAMAPLHASLAPFASIGMPALRARALRLTGYLDELLRTHAANSIEILTPGDESRRGCQLSLRVRAGREAGRVLFVHLVAQGVLGDWREPDVIRLAPVPLYNRHTDCLRAVRAIVDWARHK</sequence>
<evidence type="ECO:0000256" key="3">
    <source>
        <dbReference type="ARBA" id="ARBA00022898"/>
    </source>
</evidence>
<reference evidence="4" key="1">
    <citation type="submission" date="2013-08" db="EMBL/GenBank/DDBJ databases">
        <authorList>
            <person name="Mendez C."/>
            <person name="Richter M."/>
            <person name="Ferrer M."/>
            <person name="Sanchez J."/>
        </authorList>
    </citation>
    <scope>NUCLEOTIDE SEQUENCE</scope>
</reference>
<keyword evidence="3" id="KW-0663">Pyridoxal phosphate</keyword>
<dbReference type="GO" id="GO:0030170">
    <property type="term" value="F:pyridoxal phosphate binding"/>
    <property type="evidence" value="ECO:0007669"/>
    <property type="project" value="InterPro"/>
</dbReference>
<dbReference type="Gene3D" id="3.40.640.10">
    <property type="entry name" value="Type I PLP-dependent aspartate aminotransferase-like (Major domain)"/>
    <property type="match status" value="1"/>
</dbReference>
<dbReference type="InterPro" id="IPR015421">
    <property type="entry name" value="PyrdxlP-dep_Trfase_major"/>
</dbReference>
<dbReference type="Pfam" id="PF22580">
    <property type="entry name" value="KYNU_C"/>
    <property type="match status" value="1"/>
</dbReference>
<keyword evidence="1" id="KW-0662">Pyridine nucleotide biosynthesis</keyword>
<dbReference type="GO" id="GO:0030429">
    <property type="term" value="F:kynureninase activity"/>
    <property type="evidence" value="ECO:0007669"/>
    <property type="project" value="UniProtKB-EC"/>
</dbReference>
<organism evidence="4">
    <name type="scientific">mine drainage metagenome</name>
    <dbReference type="NCBI Taxonomy" id="410659"/>
    <lineage>
        <taxon>unclassified sequences</taxon>
        <taxon>metagenomes</taxon>
        <taxon>ecological metagenomes</taxon>
    </lineage>
</organism>
<dbReference type="AlphaFoldDB" id="T1A5P0"/>
<dbReference type="EC" id="3.7.1.3" evidence="4"/>
<evidence type="ECO:0000313" key="4">
    <source>
        <dbReference type="EMBL" id="EQD36194.1"/>
    </source>
</evidence>
<dbReference type="HAMAP" id="MF_01970">
    <property type="entry name" value="Kynureninase"/>
    <property type="match status" value="1"/>
</dbReference>
<reference evidence="4" key="2">
    <citation type="journal article" date="2014" name="ISME J.">
        <title>Microbial stratification in low pH oxic and suboxic macroscopic growths along an acid mine drainage.</title>
        <authorList>
            <person name="Mendez-Garcia C."/>
            <person name="Mesa V."/>
            <person name="Sprenger R.R."/>
            <person name="Richter M."/>
            <person name="Diez M.S."/>
            <person name="Solano J."/>
            <person name="Bargiela R."/>
            <person name="Golyshina O.V."/>
            <person name="Manteca A."/>
            <person name="Ramos J.L."/>
            <person name="Gallego J.R."/>
            <person name="Llorente I."/>
            <person name="Martins Dos Santos V.A."/>
            <person name="Jensen O.N."/>
            <person name="Pelaez A.I."/>
            <person name="Sanchez J."/>
            <person name="Ferrer M."/>
        </authorList>
    </citation>
    <scope>NUCLEOTIDE SEQUENCE</scope>
</reference>
<dbReference type="EMBL" id="AUZX01013238">
    <property type="protein sequence ID" value="EQD36194.1"/>
    <property type="molecule type" value="Genomic_DNA"/>
</dbReference>
<dbReference type="PIRSF" id="PIRSF038800">
    <property type="entry name" value="KYNU"/>
    <property type="match status" value="1"/>
</dbReference>
<dbReference type="InterPro" id="IPR010111">
    <property type="entry name" value="Kynureninase"/>
</dbReference>
<comment type="caution">
    <text evidence="4">The sequence shown here is derived from an EMBL/GenBank/DDBJ whole genome shotgun (WGS) entry which is preliminary data.</text>
</comment>
<dbReference type="PANTHER" id="PTHR14084">
    <property type="entry name" value="KYNURENINASE"/>
    <property type="match status" value="1"/>
</dbReference>
<evidence type="ECO:0000256" key="1">
    <source>
        <dbReference type="ARBA" id="ARBA00022642"/>
    </source>
</evidence>
<dbReference type="NCBIfam" id="TIGR01814">
    <property type="entry name" value="kynureninase"/>
    <property type="match status" value="1"/>
</dbReference>
<dbReference type="GO" id="GO:0005737">
    <property type="term" value="C:cytoplasm"/>
    <property type="evidence" value="ECO:0007669"/>
    <property type="project" value="InterPro"/>
</dbReference>
<dbReference type="InterPro" id="IPR015424">
    <property type="entry name" value="PyrdxlP-dep_Trfase"/>
</dbReference>
<gene>
    <name evidence="4" type="ORF">B1A_17972</name>
</gene>
<dbReference type="Gene3D" id="3.90.1150.10">
    <property type="entry name" value="Aspartate Aminotransferase, domain 1"/>
    <property type="match status" value="1"/>
</dbReference>
<protein>
    <submittedName>
        <fullName evidence="4">Kynureninase</fullName>
        <ecNumber evidence="4">3.7.1.3</ecNumber>
    </submittedName>
</protein>
<accession>T1A5P0</accession>
<keyword evidence="2 4" id="KW-0378">Hydrolase</keyword>
<dbReference type="GO" id="GO:0043420">
    <property type="term" value="P:anthranilate metabolic process"/>
    <property type="evidence" value="ECO:0007669"/>
    <property type="project" value="TreeGrafter"/>
</dbReference>
<dbReference type="PANTHER" id="PTHR14084:SF0">
    <property type="entry name" value="KYNURENINASE"/>
    <property type="match status" value="1"/>
</dbReference>
<dbReference type="GO" id="GO:0019441">
    <property type="term" value="P:L-tryptophan catabolic process to kynurenine"/>
    <property type="evidence" value="ECO:0007669"/>
    <property type="project" value="TreeGrafter"/>
</dbReference>
<name>T1A5P0_9ZZZZ</name>
<evidence type="ECO:0000256" key="2">
    <source>
        <dbReference type="ARBA" id="ARBA00022801"/>
    </source>
</evidence>
<proteinExistence type="inferred from homology"/>
<dbReference type="SUPFAM" id="SSF53383">
    <property type="entry name" value="PLP-dependent transferases"/>
    <property type="match status" value="1"/>
</dbReference>